<dbReference type="KEGG" id="hdo:MUK72_06370"/>
<protein>
    <submittedName>
        <fullName evidence="2">Uncharacterized protein</fullName>
    </submittedName>
</protein>
<dbReference type="Proteomes" id="UP000830542">
    <property type="component" value="Chromosome"/>
</dbReference>
<dbReference type="EMBL" id="BAAADN010000035">
    <property type="protein sequence ID" value="GAA0465932.1"/>
    <property type="molecule type" value="Genomic_DNA"/>
</dbReference>
<dbReference type="RefSeq" id="WP_244704940.1">
    <property type="nucleotide sequence ID" value="NZ_BAAADN010000035.1"/>
</dbReference>
<accession>A0AAV3SHD7</accession>
<sequence>MTAIRHTPGPAAAEAFTFGIAITTLTTLAGIGVLVWTGMMTVIGAVAALLLGLPTLLVIVSCLLSVWLGYNRDAVDVALS</sequence>
<reference evidence="2" key="1">
    <citation type="journal article" date="2014" name="Int. J. Syst. Evol. Microbiol.">
        <title>Complete genome sequence of Corynebacterium casei LMG S-19264T (=DSM 44701T), isolated from a smear-ripened cheese.</title>
        <authorList>
            <consortium name="US DOE Joint Genome Institute (JGI-PGF)"/>
            <person name="Walter F."/>
            <person name="Albersmeier A."/>
            <person name="Kalinowski J."/>
            <person name="Ruckert C."/>
        </authorList>
    </citation>
    <scope>NUCLEOTIDE SEQUENCE</scope>
    <source>
        <strain evidence="2">JCM 12289</strain>
    </source>
</reference>
<evidence type="ECO:0000313" key="3">
    <source>
        <dbReference type="EMBL" id="UOO96325.1"/>
    </source>
</evidence>
<evidence type="ECO:0000313" key="2">
    <source>
        <dbReference type="EMBL" id="GAA0465932.1"/>
    </source>
</evidence>
<feature type="transmembrane region" description="Helical" evidence="1">
    <location>
        <begin position="15"/>
        <end position="36"/>
    </location>
</feature>
<dbReference type="GeneID" id="71761456"/>
<dbReference type="EMBL" id="CP095005">
    <property type="protein sequence ID" value="UOO96325.1"/>
    <property type="molecule type" value="Genomic_DNA"/>
</dbReference>
<evidence type="ECO:0000313" key="4">
    <source>
        <dbReference type="Proteomes" id="UP000830542"/>
    </source>
</evidence>
<proteinExistence type="predicted"/>
<feature type="transmembrane region" description="Helical" evidence="1">
    <location>
        <begin position="43"/>
        <end position="70"/>
    </location>
</feature>
<reference evidence="3" key="2">
    <citation type="submission" date="2022-04" db="EMBL/GenBank/DDBJ databases">
        <title>Sequencing and genomic assembly of Halococcus dombrowskii.</title>
        <authorList>
            <person name="Lim S.W."/>
            <person name="MacLea K.S."/>
        </authorList>
    </citation>
    <scope>NUCLEOTIDE SEQUENCE</scope>
    <source>
        <strain evidence="3">H4</strain>
    </source>
</reference>
<gene>
    <name evidence="2" type="ORF">GCM10008985_23660</name>
    <name evidence="3" type="ORF">MUK72_06370</name>
</gene>
<keyword evidence="1" id="KW-1133">Transmembrane helix</keyword>
<evidence type="ECO:0000313" key="5">
    <source>
        <dbReference type="Proteomes" id="UP001500962"/>
    </source>
</evidence>
<keyword evidence="1" id="KW-0812">Transmembrane</keyword>
<dbReference type="AlphaFoldDB" id="A0AAV3SHD7"/>
<keyword evidence="4" id="KW-1185">Reference proteome</keyword>
<reference evidence="2" key="3">
    <citation type="submission" date="2023-12" db="EMBL/GenBank/DDBJ databases">
        <authorList>
            <person name="Sun Q."/>
            <person name="Inoue M."/>
        </authorList>
    </citation>
    <scope>NUCLEOTIDE SEQUENCE</scope>
    <source>
        <strain evidence="2">JCM 12289</strain>
    </source>
</reference>
<organism evidence="2 5">
    <name type="scientific">Halococcus dombrowskii</name>
    <dbReference type="NCBI Taxonomy" id="179637"/>
    <lineage>
        <taxon>Archaea</taxon>
        <taxon>Methanobacteriati</taxon>
        <taxon>Methanobacteriota</taxon>
        <taxon>Stenosarchaea group</taxon>
        <taxon>Halobacteria</taxon>
        <taxon>Halobacteriales</taxon>
        <taxon>Halococcaceae</taxon>
        <taxon>Halococcus</taxon>
    </lineage>
</organism>
<keyword evidence="1" id="KW-0472">Membrane</keyword>
<dbReference type="Proteomes" id="UP001500962">
    <property type="component" value="Unassembled WGS sequence"/>
</dbReference>
<name>A0AAV3SHD7_HALDO</name>
<evidence type="ECO:0000256" key="1">
    <source>
        <dbReference type="SAM" id="Phobius"/>
    </source>
</evidence>